<dbReference type="InterPro" id="IPR025364">
    <property type="entry name" value="DUF4268"/>
</dbReference>
<accession>A0ABU3CAD9</accession>
<proteinExistence type="predicted"/>
<keyword evidence="3" id="KW-1185">Reference proteome</keyword>
<protein>
    <submittedName>
        <fullName evidence="2">DUF4268 domain-containing protein</fullName>
    </submittedName>
</protein>
<dbReference type="RefSeq" id="WP_311534925.1">
    <property type="nucleotide sequence ID" value="NZ_JAVRHQ010000011.1"/>
</dbReference>
<organism evidence="2 3">
    <name type="scientific">Autumnicola tepida</name>
    <dbReference type="NCBI Taxonomy" id="3075595"/>
    <lineage>
        <taxon>Bacteria</taxon>
        <taxon>Pseudomonadati</taxon>
        <taxon>Bacteroidota</taxon>
        <taxon>Flavobacteriia</taxon>
        <taxon>Flavobacteriales</taxon>
        <taxon>Flavobacteriaceae</taxon>
        <taxon>Autumnicola</taxon>
    </lineage>
</organism>
<name>A0ABU3CAD9_9FLAO</name>
<dbReference type="Pfam" id="PF14088">
    <property type="entry name" value="DUF4268"/>
    <property type="match status" value="1"/>
</dbReference>
<reference evidence="2 3" key="1">
    <citation type="submission" date="2023-09" db="EMBL/GenBank/DDBJ databases">
        <authorList>
            <person name="Rey-Velasco X."/>
        </authorList>
    </citation>
    <scope>NUCLEOTIDE SEQUENCE [LARGE SCALE GENOMIC DNA]</scope>
    <source>
        <strain evidence="2 3">F363</strain>
    </source>
</reference>
<dbReference type="Proteomes" id="UP001262889">
    <property type="component" value="Unassembled WGS sequence"/>
</dbReference>
<dbReference type="EMBL" id="JAVRHQ010000011">
    <property type="protein sequence ID" value="MDT0643308.1"/>
    <property type="molecule type" value="Genomic_DNA"/>
</dbReference>
<evidence type="ECO:0000259" key="1">
    <source>
        <dbReference type="Pfam" id="PF14088"/>
    </source>
</evidence>
<evidence type="ECO:0000313" key="2">
    <source>
        <dbReference type="EMBL" id="MDT0643308.1"/>
    </source>
</evidence>
<comment type="caution">
    <text evidence="2">The sequence shown here is derived from an EMBL/GenBank/DDBJ whole genome shotgun (WGS) entry which is preliminary data.</text>
</comment>
<sequence>MFSREESKKLTQEFWTGFGKNFPHKWILYNTKIKEIQLKFTFTRKMAQVSMDVSSQDEVIRAYYFEKMLSLKKILLAEYLPDAIFDENYELPEGKIISRVYVQLDGVSIHNKDHWPEVERFFVENMLKMEEFFTDFKDFIKS</sequence>
<evidence type="ECO:0000313" key="3">
    <source>
        <dbReference type="Proteomes" id="UP001262889"/>
    </source>
</evidence>
<feature type="domain" description="DUF4268" evidence="1">
    <location>
        <begin position="12"/>
        <end position="136"/>
    </location>
</feature>
<gene>
    <name evidence="2" type="ORF">RM553_10750</name>
</gene>